<proteinExistence type="predicted"/>
<dbReference type="EMBL" id="BOMG01000021">
    <property type="protein sequence ID" value="GID52575.1"/>
    <property type="molecule type" value="Genomic_DNA"/>
</dbReference>
<dbReference type="Proteomes" id="UP000612282">
    <property type="component" value="Unassembled WGS sequence"/>
</dbReference>
<feature type="domain" description="DUF4143" evidence="2">
    <location>
        <begin position="211"/>
        <end position="375"/>
    </location>
</feature>
<evidence type="ECO:0000259" key="2">
    <source>
        <dbReference type="Pfam" id="PF13635"/>
    </source>
</evidence>
<name>A0ABQ3X2E5_9ACTN</name>
<feature type="domain" description="AAA" evidence="1">
    <location>
        <begin position="28"/>
        <end position="145"/>
    </location>
</feature>
<accession>A0ABQ3X2E5</accession>
<organism evidence="3 4">
    <name type="scientific">Actinoplanes couchii</name>
    <dbReference type="NCBI Taxonomy" id="403638"/>
    <lineage>
        <taxon>Bacteria</taxon>
        <taxon>Bacillati</taxon>
        <taxon>Actinomycetota</taxon>
        <taxon>Actinomycetes</taxon>
        <taxon>Micromonosporales</taxon>
        <taxon>Micromonosporaceae</taxon>
        <taxon>Actinoplanes</taxon>
    </lineage>
</organism>
<comment type="caution">
    <text evidence="3">The sequence shown here is derived from an EMBL/GenBank/DDBJ whole genome shotgun (WGS) entry which is preliminary data.</text>
</comment>
<gene>
    <name evidence="3" type="ORF">Aco03nite_009790</name>
</gene>
<dbReference type="Pfam" id="PF13173">
    <property type="entry name" value="AAA_14"/>
    <property type="match status" value="1"/>
</dbReference>
<dbReference type="PANTHER" id="PTHR43566">
    <property type="entry name" value="CONSERVED PROTEIN"/>
    <property type="match status" value="1"/>
</dbReference>
<reference evidence="3 4" key="1">
    <citation type="submission" date="2021-01" db="EMBL/GenBank/DDBJ databases">
        <title>Whole genome shotgun sequence of Actinoplanes couchii NBRC 106145.</title>
        <authorList>
            <person name="Komaki H."/>
            <person name="Tamura T."/>
        </authorList>
    </citation>
    <scope>NUCLEOTIDE SEQUENCE [LARGE SCALE GENOMIC DNA]</scope>
    <source>
        <strain evidence="3 4">NBRC 106145</strain>
    </source>
</reference>
<protein>
    <recommendedName>
        <fullName evidence="5">ATP-binding protein</fullName>
    </recommendedName>
</protein>
<evidence type="ECO:0000313" key="3">
    <source>
        <dbReference type="EMBL" id="GID52575.1"/>
    </source>
</evidence>
<dbReference type="InterPro" id="IPR027417">
    <property type="entry name" value="P-loop_NTPase"/>
</dbReference>
<dbReference type="Pfam" id="PF13635">
    <property type="entry name" value="DUF4143"/>
    <property type="match status" value="1"/>
</dbReference>
<evidence type="ECO:0000313" key="4">
    <source>
        <dbReference type="Proteomes" id="UP000612282"/>
    </source>
</evidence>
<sequence>MLTGMEGSLTGIAPRQLTAVLTRRLTEEPAIVLNGPRTVGKSTLLHALADRTGSPVIDCDDPATRAAVRNDPGRFVSGPGPVLIDEYQHVPDLLSAIKAELNRDLSPGRFVLAGSTRYTTLPEAGQALTGRVDILEVPPLAQAEIDGSPGDSLVCRLLDGADVSSDAGPSTTSREEYARRITAGGMPVVLRRPPGRSRSRWFSNYLDLVIERDVLELSRVRQREMLPRLLRVLAARSGQILNIVGTASAVGMEKSSAENYLKLLEAVFLVMRIPAWGTTLGSRVARQPKVHLVDAGVMAWLLGLTPEKIATNDPATLTEYGHLVESFAVGEILRQVTWSDTPVSVGHFRTAEAQEVDLVLERDDGTVFAFEIKAGTRVDRADLAGVRALRDRVGGRLGAAVVLYTGAHTFRFDDGTLVLPMDALWTTAGR</sequence>
<evidence type="ECO:0000259" key="1">
    <source>
        <dbReference type="Pfam" id="PF13173"/>
    </source>
</evidence>
<dbReference type="PANTHER" id="PTHR43566:SF2">
    <property type="entry name" value="DUF4143 DOMAIN-CONTAINING PROTEIN"/>
    <property type="match status" value="1"/>
</dbReference>
<dbReference type="InterPro" id="IPR025420">
    <property type="entry name" value="DUF4143"/>
</dbReference>
<dbReference type="Gene3D" id="3.40.50.300">
    <property type="entry name" value="P-loop containing nucleotide triphosphate hydrolases"/>
    <property type="match status" value="1"/>
</dbReference>
<dbReference type="SUPFAM" id="SSF52540">
    <property type="entry name" value="P-loop containing nucleoside triphosphate hydrolases"/>
    <property type="match status" value="1"/>
</dbReference>
<evidence type="ECO:0008006" key="5">
    <source>
        <dbReference type="Google" id="ProtNLM"/>
    </source>
</evidence>
<dbReference type="InterPro" id="IPR041682">
    <property type="entry name" value="AAA_14"/>
</dbReference>
<keyword evidence="4" id="KW-1185">Reference proteome</keyword>